<organism evidence="1 2">
    <name type="scientific">Fictibacillus barbaricus</name>
    <dbReference type="NCBI Taxonomy" id="182136"/>
    <lineage>
        <taxon>Bacteria</taxon>
        <taxon>Bacillati</taxon>
        <taxon>Bacillota</taxon>
        <taxon>Bacilli</taxon>
        <taxon>Bacillales</taxon>
        <taxon>Fictibacillaceae</taxon>
        <taxon>Fictibacillus</taxon>
    </lineage>
</organism>
<proteinExistence type="predicted"/>
<dbReference type="Proteomes" id="UP001319060">
    <property type="component" value="Unassembled WGS sequence"/>
</dbReference>
<evidence type="ECO:0000313" key="1">
    <source>
        <dbReference type="EMBL" id="MBN3547962.1"/>
    </source>
</evidence>
<name>A0ABS2ZK00_9BACL</name>
<protein>
    <submittedName>
        <fullName evidence="1">Uncharacterized protein</fullName>
    </submittedName>
</protein>
<reference evidence="1 2" key="1">
    <citation type="submission" date="2021-01" db="EMBL/GenBank/DDBJ databases">
        <title>Genome Sequencing of Type Strains.</title>
        <authorList>
            <person name="Lemaire J.F."/>
            <person name="Inderbitzin P."/>
            <person name="Collins S.B."/>
            <person name="Wespe N."/>
            <person name="Knight-Connoni V."/>
        </authorList>
    </citation>
    <scope>NUCLEOTIDE SEQUENCE [LARGE SCALE GENOMIC DNA]</scope>
    <source>
        <strain evidence="1 2">DSM 14730</strain>
    </source>
</reference>
<keyword evidence="2" id="KW-1185">Reference proteome</keyword>
<gene>
    <name evidence="1" type="ORF">JYA64_21860</name>
</gene>
<accession>A0ABS2ZK00</accession>
<dbReference type="EMBL" id="JAFHKS010000044">
    <property type="protein sequence ID" value="MBN3547962.1"/>
    <property type="molecule type" value="Genomic_DNA"/>
</dbReference>
<evidence type="ECO:0000313" key="2">
    <source>
        <dbReference type="Proteomes" id="UP001319060"/>
    </source>
</evidence>
<comment type="caution">
    <text evidence="1">The sequence shown here is derived from an EMBL/GenBank/DDBJ whole genome shotgun (WGS) entry which is preliminary data.</text>
</comment>
<sequence length="100" mass="12009">MKNTEHIYAIRTTRKPEDWVNIKQLAQEMIKKDISDFMPIFLTVKDFDIAHDPTFKPWDMISSWWQYEKIPVLVLSDLNEFNYMNDMSRILLESASIMIH</sequence>
<dbReference type="RefSeq" id="WP_188402157.1">
    <property type="nucleotide sequence ID" value="NZ_BMCE01000001.1"/>
</dbReference>